<dbReference type="SUPFAM" id="SSF56112">
    <property type="entry name" value="Protein kinase-like (PK-like)"/>
    <property type="match status" value="1"/>
</dbReference>
<organism evidence="2 3">
    <name type="scientific">Scleroderma citrinum Foug A</name>
    <dbReference type="NCBI Taxonomy" id="1036808"/>
    <lineage>
        <taxon>Eukaryota</taxon>
        <taxon>Fungi</taxon>
        <taxon>Dikarya</taxon>
        <taxon>Basidiomycota</taxon>
        <taxon>Agaricomycotina</taxon>
        <taxon>Agaricomycetes</taxon>
        <taxon>Agaricomycetidae</taxon>
        <taxon>Boletales</taxon>
        <taxon>Sclerodermatineae</taxon>
        <taxon>Sclerodermataceae</taxon>
        <taxon>Scleroderma</taxon>
    </lineage>
</organism>
<dbReference type="PROSITE" id="PS50011">
    <property type="entry name" value="PROTEIN_KINASE_DOM"/>
    <property type="match status" value="1"/>
</dbReference>
<dbReference type="OrthoDB" id="4062651at2759"/>
<dbReference type="Gene3D" id="1.10.510.10">
    <property type="entry name" value="Transferase(Phosphotransferase) domain 1"/>
    <property type="match status" value="1"/>
</dbReference>
<protein>
    <recommendedName>
        <fullName evidence="1">Protein kinase domain-containing protein</fullName>
    </recommendedName>
</protein>
<dbReference type="PANTHER" id="PTHR44329:SF214">
    <property type="entry name" value="PROTEIN KINASE DOMAIN-CONTAINING PROTEIN"/>
    <property type="match status" value="1"/>
</dbReference>
<evidence type="ECO:0000259" key="1">
    <source>
        <dbReference type="PROSITE" id="PS50011"/>
    </source>
</evidence>
<feature type="domain" description="Protein kinase" evidence="1">
    <location>
        <begin position="1"/>
        <end position="244"/>
    </location>
</feature>
<dbReference type="GO" id="GO:0004674">
    <property type="term" value="F:protein serine/threonine kinase activity"/>
    <property type="evidence" value="ECO:0007669"/>
    <property type="project" value="TreeGrafter"/>
</dbReference>
<dbReference type="STRING" id="1036808.A0A0C2ZHT2"/>
<dbReference type="SMART" id="SM00220">
    <property type="entry name" value="S_TKc"/>
    <property type="match status" value="1"/>
</dbReference>
<dbReference type="AlphaFoldDB" id="A0A0C2ZHT2"/>
<dbReference type="GO" id="GO:0005524">
    <property type="term" value="F:ATP binding"/>
    <property type="evidence" value="ECO:0007669"/>
    <property type="project" value="InterPro"/>
</dbReference>
<keyword evidence="3" id="KW-1185">Reference proteome</keyword>
<dbReference type="InterPro" id="IPR011009">
    <property type="entry name" value="Kinase-like_dom_sf"/>
</dbReference>
<dbReference type="PIRSF" id="PIRSF000654">
    <property type="entry name" value="Integrin-linked_kinase"/>
    <property type="match status" value="1"/>
</dbReference>
<dbReference type="PROSITE" id="PS00108">
    <property type="entry name" value="PROTEIN_KINASE_ST"/>
    <property type="match status" value="1"/>
</dbReference>
<dbReference type="Proteomes" id="UP000053989">
    <property type="component" value="Unassembled WGS sequence"/>
</dbReference>
<dbReference type="InterPro" id="IPR001245">
    <property type="entry name" value="Ser-Thr/Tyr_kinase_cat_dom"/>
</dbReference>
<dbReference type="InterPro" id="IPR051681">
    <property type="entry name" value="Ser/Thr_Kinases-Pseudokinases"/>
</dbReference>
<name>A0A0C2ZHT2_9AGAM</name>
<accession>A0A0C2ZHT2</accession>
<dbReference type="EMBL" id="KN822054">
    <property type="protein sequence ID" value="KIM61188.1"/>
    <property type="molecule type" value="Genomic_DNA"/>
</dbReference>
<dbReference type="InParanoid" id="A0A0C2ZHT2"/>
<dbReference type="InterPro" id="IPR008271">
    <property type="entry name" value="Ser/Thr_kinase_AS"/>
</dbReference>
<dbReference type="PANTHER" id="PTHR44329">
    <property type="entry name" value="SERINE/THREONINE-PROTEIN KINASE TNNI3K-RELATED"/>
    <property type="match status" value="1"/>
</dbReference>
<reference evidence="2 3" key="1">
    <citation type="submission" date="2014-04" db="EMBL/GenBank/DDBJ databases">
        <authorList>
            <consortium name="DOE Joint Genome Institute"/>
            <person name="Kuo A."/>
            <person name="Kohler A."/>
            <person name="Nagy L.G."/>
            <person name="Floudas D."/>
            <person name="Copeland A."/>
            <person name="Barry K.W."/>
            <person name="Cichocki N."/>
            <person name="Veneault-Fourrey C."/>
            <person name="LaButti K."/>
            <person name="Lindquist E.A."/>
            <person name="Lipzen A."/>
            <person name="Lundell T."/>
            <person name="Morin E."/>
            <person name="Murat C."/>
            <person name="Sun H."/>
            <person name="Tunlid A."/>
            <person name="Henrissat B."/>
            <person name="Grigoriev I.V."/>
            <person name="Hibbett D.S."/>
            <person name="Martin F."/>
            <person name="Nordberg H.P."/>
            <person name="Cantor M.N."/>
            <person name="Hua S.X."/>
        </authorList>
    </citation>
    <scope>NUCLEOTIDE SEQUENCE [LARGE SCALE GENOMIC DNA]</scope>
    <source>
        <strain evidence="2 3">Foug A</strain>
    </source>
</reference>
<evidence type="ECO:0000313" key="2">
    <source>
        <dbReference type="EMBL" id="KIM61188.1"/>
    </source>
</evidence>
<evidence type="ECO:0000313" key="3">
    <source>
        <dbReference type="Proteomes" id="UP000053989"/>
    </source>
</evidence>
<sequence length="276" mass="30613">MEGLKVAIKTPRASPPSSESNIKKFLQEVHVWSKLDHANILPLLGITTEFDWTVSIVSPWMEKGNTRDYVQDEAIDPRPLMEGIAKGLHYLHNHKPHPIFHGDMKGVNILISANGEALLTDFGFSVAVNSSFSMTISNQGGGKGTCRWMSPEILDGGDVSAEADVWAFGMTALELFTREDPYRELCATIAVTTRIITGRKPDCPSAKDTCNRMTREWWVICSGCWELDPTSRPTMLCLMETITMIVRSSLVVKWSFIHIPSQMNMSQASIPNGIGS</sequence>
<dbReference type="Pfam" id="PF07714">
    <property type="entry name" value="PK_Tyr_Ser-Thr"/>
    <property type="match status" value="1"/>
</dbReference>
<reference evidence="3" key="2">
    <citation type="submission" date="2015-01" db="EMBL/GenBank/DDBJ databases">
        <title>Evolutionary Origins and Diversification of the Mycorrhizal Mutualists.</title>
        <authorList>
            <consortium name="DOE Joint Genome Institute"/>
            <consortium name="Mycorrhizal Genomics Consortium"/>
            <person name="Kohler A."/>
            <person name="Kuo A."/>
            <person name="Nagy L.G."/>
            <person name="Floudas D."/>
            <person name="Copeland A."/>
            <person name="Barry K.W."/>
            <person name="Cichocki N."/>
            <person name="Veneault-Fourrey C."/>
            <person name="LaButti K."/>
            <person name="Lindquist E.A."/>
            <person name="Lipzen A."/>
            <person name="Lundell T."/>
            <person name="Morin E."/>
            <person name="Murat C."/>
            <person name="Riley R."/>
            <person name="Ohm R."/>
            <person name="Sun H."/>
            <person name="Tunlid A."/>
            <person name="Henrissat B."/>
            <person name="Grigoriev I.V."/>
            <person name="Hibbett D.S."/>
            <person name="Martin F."/>
        </authorList>
    </citation>
    <scope>NUCLEOTIDE SEQUENCE [LARGE SCALE GENOMIC DNA]</scope>
    <source>
        <strain evidence="3">Foug A</strain>
    </source>
</reference>
<proteinExistence type="predicted"/>
<gene>
    <name evidence="2" type="ORF">SCLCIDRAFT_908849</name>
</gene>
<dbReference type="HOGENOM" id="CLU_000288_7_18_1"/>
<dbReference type="InterPro" id="IPR000719">
    <property type="entry name" value="Prot_kinase_dom"/>
</dbReference>